<gene>
    <name evidence="7" type="ORF">Q4535_05865</name>
</gene>
<dbReference type="PIRSF" id="PIRSF005859">
    <property type="entry name" value="PBR"/>
    <property type="match status" value="1"/>
</dbReference>
<dbReference type="GO" id="GO:0016020">
    <property type="term" value="C:membrane"/>
    <property type="evidence" value="ECO:0007669"/>
    <property type="project" value="UniProtKB-SubCell"/>
</dbReference>
<dbReference type="AlphaFoldDB" id="A0AAP4TWE6"/>
<evidence type="ECO:0000256" key="1">
    <source>
        <dbReference type="ARBA" id="ARBA00004141"/>
    </source>
</evidence>
<dbReference type="Pfam" id="PF03073">
    <property type="entry name" value="TspO_MBR"/>
    <property type="match status" value="1"/>
</dbReference>
<evidence type="ECO:0000256" key="3">
    <source>
        <dbReference type="ARBA" id="ARBA00022692"/>
    </source>
</evidence>
<feature type="transmembrane region" description="Helical" evidence="6">
    <location>
        <begin position="59"/>
        <end position="76"/>
    </location>
</feature>
<dbReference type="FunFam" id="1.20.1260.100:FF:000001">
    <property type="entry name" value="translocator protein 2"/>
    <property type="match status" value="1"/>
</dbReference>
<name>A0AAP4TWE6_9GAMM</name>
<comment type="caution">
    <text evidence="7">The sequence shown here is derived from an EMBL/GenBank/DDBJ whole genome shotgun (WGS) entry which is preliminary data.</text>
</comment>
<dbReference type="EMBL" id="JAUORK010000005">
    <property type="protein sequence ID" value="MDO6671642.1"/>
    <property type="molecule type" value="Genomic_DNA"/>
</dbReference>
<feature type="transmembrane region" description="Helical" evidence="6">
    <location>
        <begin position="97"/>
        <end position="117"/>
    </location>
</feature>
<dbReference type="InterPro" id="IPR038330">
    <property type="entry name" value="TspO/MBR-related_sf"/>
</dbReference>
<comment type="similarity">
    <text evidence="2">Belongs to the TspO/BZRP family.</text>
</comment>
<dbReference type="Gene3D" id="1.20.1260.100">
    <property type="entry name" value="TspO/MBR protein"/>
    <property type="match status" value="1"/>
</dbReference>
<evidence type="ECO:0000256" key="5">
    <source>
        <dbReference type="ARBA" id="ARBA00023136"/>
    </source>
</evidence>
<comment type="subcellular location">
    <subcellularLocation>
        <location evidence="1">Membrane</location>
        <topology evidence="1">Multi-pass membrane protein</topology>
    </subcellularLocation>
</comment>
<proteinExistence type="inferred from homology"/>
<keyword evidence="3 6" id="KW-0812">Transmembrane</keyword>
<dbReference type="PANTHER" id="PTHR10057">
    <property type="entry name" value="PERIPHERAL-TYPE BENZODIAZEPINE RECEPTOR"/>
    <property type="match status" value="1"/>
</dbReference>
<keyword evidence="4 6" id="KW-1133">Transmembrane helix</keyword>
<protein>
    <submittedName>
        <fullName evidence="7">TspO/MBR family protein</fullName>
    </submittedName>
</protein>
<dbReference type="InterPro" id="IPR004307">
    <property type="entry name" value="TspO_MBR"/>
</dbReference>
<evidence type="ECO:0000313" key="7">
    <source>
        <dbReference type="EMBL" id="MDO6671642.1"/>
    </source>
</evidence>
<evidence type="ECO:0000256" key="4">
    <source>
        <dbReference type="ARBA" id="ARBA00022989"/>
    </source>
</evidence>
<feature type="transmembrane region" description="Helical" evidence="6">
    <location>
        <begin position="21"/>
        <end position="39"/>
    </location>
</feature>
<reference evidence="7" key="1">
    <citation type="submission" date="2023-07" db="EMBL/GenBank/DDBJ databases">
        <title>Genome content predicts the carbon catabolic preferences of heterotrophic bacteria.</title>
        <authorList>
            <person name="Gralka M."/>
        </authorList>
    </citation>
    <scope>NUCLEOTIDE SEQUENCE</scope>
    <source>
        <strain evidence="7">C2R13</strain>
    </source>
</reference>
<dbReference type="GO" id="GO:0033013">
    <property type="term" value="P:tetrapyrrole metabolic process"/>
    <property type="evidence" value="ECO:0007669"/>
    <property type="project" value="UniProtKB-ARBA"/>
</dbReference>
<feature type="transmembrane region" description="Helical" evidence="6">
    <location>
        <begin position="149"/>
        <end position="170"/>
    </location>
</feature>
<evidence type="ECO:0000256" key="2">
    <source>
        <dbReference type="ARBA" id="ARBA00007524"/>
    </source>
</evidence>
<dbReference type="PANTHER" id="PTHR10057:SF0">
    <property type="entry name" value="TRANSLOCATOR PROTEIN"/>
    <property type="match status" value="1"/>
</dbReference>
<dbReference type="Proteomes" id="UP001170481">
    <property type="component" value="Unassembled WGS sequence"/>
</dbReference>
<evidence type="ECO:0000313" key="8">
    <source>
        <dbReference type="Proteomes" id="UP001170481"/>
    </source>
</evidence>
<evidence type="ECO:0000256" key="6">
    <source>
        <dbReference type="SAM" id="Phobius"/>
    </source>
</evidence>
<sequence>MTSPRSASSSPSAARSTAQMVVWFGLSFLTAAIGALASVDAKTFYASLTQPAWAPPAGAFGPVWTALFVMMALAAWRVARDGLHASNGFRPRHRLALGLFVVQLVVNGLWSWLFFAWHLGQAAFIDVLVLWALIAVTLIAFWRISRLAGLLMLPYLAWVTLASALTWSVWQANPTLLGG</sequence>
<dbReference type="CDD" id="cd15904">
    <property type="entry name" value="TSPO_MBR"/>
    <property type="match status" value="1"/>
</dbReference>
<dbReference type="RefSeq" id="WP_303593300.1">
    <property type="nucleotide sequence ID" value="NZ_JAUORK010000005.1"/>
</dbReference>
<accession>A0AAP4TWE6</accession>
<feature type="transmembrane region" description="Helical" evidence="6">
    <location>
        <begin position="123"/>
        <end position="142"/>
    </location>
</feature>
<organism evidence="7 8">
    <name type="scientific">Cobetia amphilecti</name>
    <dbReference type="NCBI Taxonomy" id="1055104"/>
    <lineage>
        <taxon>Bacteria</taxon>
        <taxon>Pseudomonadati</taxon>
        <taxon>Pseudomonadota</taxon>
        <taxon>Gammaproteobacteria</taxon>
        <taxon>Oceanospirillales</taxon>
        <taxon>Halomonadaceae</taxon>
        <taxon>Cobetia</taxon>
    </lineage>
</organism>
<keyword evidence="5 6" id="KW-0472">Membrane</keyword>